<dbReference type="AlphaFoldDB" id="A0A5C6ETK8"/>
<accession>A0A5C6ETK8</accession>
<keyword evidence="2" id="KW-0472">Membrane</keyword>
<feature type="transmembrane region" description="Helical" evidence="2">
    <location>
        <begin position="24"/>
        <end position="44"/>
    </location>
</feature>
<name>A0A5C6ETK8_9BACT</name>
<protein>
    <submittedName>
        <fullName evidence="3">Uncharacterized protein</fullName>
    </submittedName>
</protein>
<evidence type="ECO:0000313" key="4">
    <source>
        <dbReference type="Proteomes" id="UP000317977"/>
    </source>
</evidence>
<feature type="compositionally biased region" description="Basic residues" evidence="1">
    <location>
        <begin position="54"/>
        <end position="65"/>
    </location>
</feature>
<dbReference type="Proteomes" id="UP000317977">
    <property type="component" value="Unassembled WGS sequence"/>
</dbReference>
<comment type="caution">
    <text evidence="3">The sequence shown here is derived from an EMBL/GenBank/DDBJ whole genome shotgun (WGS) entry which is preliminary data.</text>
</comment>
<reference evidence="3 4" key="1">
    <citation type="submission" date="2019-02" db="EMBL/GenBank/DDBJ databases">
        <title>Deep-cultivation of Planctomycetes and their phenomic and genomic characterization uncovers novel biology.</title>
        <authorList>
            <person name="Wiegand S."/>
            <person name="Jogler M."/>
            <person name="Boedeker C."/>
            <person name="Pinto D."/>
            <person name="Vollmers J."/>
            <person name="Rivas-Marin E."/>
            <person name="Kohn T."/>
            <person name="Peeters S.H."/>
            <person name="Heuer A."/>
            <person name="Rast P."/>
            <person name="Oberbeckmann S."/>
            <person name="Bunk B."/>
            <person name="Jeske O."/>
            <person name="Meyerdierks A."/>
            <person name="Storesund J.E."/>
            <person name="Kallscheuer N."/>
            <person name="Luecker S."/>
            <person name="Lage O.M."/>
            <person name="Pohl T."/>
            <person name="Merkel B.J."/>
            <person name="Hornburger P."/>
            <person name="Mueller R.-W."/>
            <person name="Bruemmer F."/>
            <person name="Labrenz M."/>
            <person name="Spormann A.M."/>
            <person name="Op Den Camp H."/>
            <person name="Overmann J."/>
            <person name="Amann R."/>
            <person name="Jetten M.S.M."/>
            <person name="Mascher T."/>
            <person name="Medema M.H."/>
            <person name="Devos D.P."/>
            <person name="Kaster A.-K."/>
            <person name="Ovreas L."/>
            <person name="Rohde M."/>
            <person name="Galperin M.Y."/>
            <person name="Jogler C."/>
        </authorList>
    </citation>
    <scope>NUCLEOTIDE SEQUENCE [LARGE SCALE GENOMIC DNA]</scope>
    <source>
        <strain evidence="3 4">Poly59</strain>
    </source>
</reference>
<gene>
    <name evidence="3" type="ORF">Poly59_36420</name>
</gene>
<proteinExistence type="predicted"/>
<evidence type="ECO:0000256" key="1">
    <source>
        <dbReference type="SAM" id="MobiDB-lite"/>
    </source>
</evidence>
<feature type="region of interest" description="Disordered" evidence="1">
    <location>
        <begin position="50"/>
        <end position="78"/>
    </location>
</feature>
<keyword evidence="4" id="KW-1185">Reference proteome</keyword>
<keyword evidence="2" id="KW-0812">Transmembrane</keyword>
<sequence>MFAGSGLGALVGTAIPNAQVEAIALTSATGGIVGAVVAYAILALNKSNINRSRPTPRRSVLHTPRRSQSSSFRKRMARFTGKSEADVLADEQYESKMPFWAAVDAILRFPPKSAAMIRASLLEIRRTLRR</sequence>
<organism evidence="3 4">
    <name type="scientific">Rubripirellula reticaptiva</name>
    <dbReference type="NCBI Taxonomy" id="2528013"/>
    <lineage>
        <taxon>Bacteria</taxon>
        <taxon>Pseudomonadati</taxon>
        <taxon>Planctomycetota</taxon>
        <taxon>Planctomycetia</taxon>
        <taxon>Pirellulales</taxon>
        <taxon>Pirellulaceae</taxon>
        <taxon>Rubripirellula</taxon>
    </lineage>
</organism>
<dbReference type="EMBL" id="SJPX01000003">
    <property type="protein sequence ID" value="TWU52045.1"/>
    <property type="molecule type" value="Genomic_DNA"/>
</dbReference>
<evidence type="ECO:0000256" key="2">
    <source>
        <dbReference type="SAM" id="Phobius"/>
    </source>
</evidence>
<keyword evidence="2" id="KW-1133">Transmembrane helix</keyword>
<evidence type="ECO:0000313" key="3">
    <source>
        <dbReference type="EMBL" id="TWU52045.1"/>
    </source>
</evidence>